<dbReference type="OrthoDB" id="2417544at2759"/>
<evidence type="ECO:0000313" key="2">
    <source>
        <dbReference type="EMBL" id="OMJ96153.1"/>
    </source>
</evidence>
<dbReference type="Proteomes" id="UP000187209">
    <property type="component" value="Unassembled WGS sequence"/>
</dbReference>
<feature type="transmembrane region" description="Helical" evidence="1">
    <location>
        <begin position="648"/>
        <end position="680"/>
    </location>
</feature>
<protein>
    <submittedName>
        <fullName evidence="2">Uncharacterized protein</fullName>
    </submittedName>
</protein>
<evidence type="ECO:0000256" key="1">
    <source>
        <dbReference type="SAM" id="Phobius"/>
    </source>
</evidence>
<proteinExistence type="predicted"/>
<reference evidence="2 3" key="1">
    <citation type="submission" date="2016-11" db="EMBL/GenBank/DDBJ databases">
        <title>The macronuclear genome of Stentor coeruleus: a giant cell with tiny introns.</title>
        <authorList>
            <person name="Slabodnick M."/>
            <person name="Ruby J.G."/>
            <person name="Reiff S.B."/>
            <person name="Swart E.C."/>
            <person name="Gosai S."/>
            <person name="Prabakaran S."/>
            <person name="Witkowska E."/>
            <person name="Larue G.E."/>
            <person name="Fisher S."/>
            <person name="Freeman R.M."/>
            <person name="Gunawardena J."/>
            <person name="Chu W."/>
            <person name="Stover N.A."/>
            <person name="Gregory B.D."/>
            <person name="Nowacki M."/>
            <person name="Derisi J."/>
            <person name="Roy S.W."/>
            <person name="Marshall W.F."/>
            <person name="Sood P."/>
        </authorList>
    </citation>
    <scope>NUCLEOTIDE SEQUENCE [LARGE SCALE GENOMIC DNA]</scope>
    <source>
        <strain evidence="2">WM001</strain>
    </source>
</reference>
<dbReference type="EMBL" id="MPUH01000003">
    <property type="protein sequence ID" value="OMJ96153.1"/>
    <property type="molecule type" value="Genomic_DNA"/>
</dbReference>
<name>A0A1R2D4I7_9CILI</name>
<keyword evidence="1" id="KW-0812">Transmembrane</keyword>
<comment type="caution">
    <text evidence="2">The sequence shown here is derived from an EMBL/GenBank/DDBJ whole genome shotgun (WGS) entry which is preliminary data.</text>
</comment>
<organism evidence="2 3">
    <name type="scientific">Stentor coeruleus</name>
    <dbReference type="NCBI Taxonomy" id="5963"/>
    <lineage>
        <taxon>Eukaryota</taxon>
        <taxon>Sar</taxon>
        <taxon>Alveolata</taxon>
        <taxon>Ciliophora</taxon>
        <taxon>Postciliodesmatophora</taxon>
        <taxon>Heterotrichea</taxon>
        <taxon>Heterotrichida</taxon>
        <taxon>Stentoridae</taxon>
        <taxon>Stentor</taxon>
    </lineage>
</organism>
<evidence type="ECO:0000313" key="3">
    <source>
        <dbReference type="Proteomes" id="UP000187209"/>
    </source>
</evidence>
<keyword evidence="1" id="KW-0472">Membrane</keyword>
<accession>A0A1R2D4I7</accession>
<keyword evidence="1" id="KW-1133">Transmembrane helix</keyword>
<dbReference type="AlphaFoldDB" id="A0A1R2D4I7"/>
<keyword evidence="3" id="KW-1185">Reference proteome</keyword>
<sequence length="708" mass="81909">MDVKDSKIKYFFVGPTKQGKTTMSHFLCGNGLLIEEEIDDFEFDKVANSKKKFAITADGHSSDDMRIGNCGVSATLNPIYYGKHYCDFPGINDTRGYGPRLKIILKYQEEIQKTDKFKLILVFDEEFIRSNNSANFSNSCREIMSIFNLDSSHINGIHLVVTNSSEEFVNRLPAALGRRFPENSNFIIDYIKDMQNCKPLDIQSKISSFSKPVLHGNNRYMFSEENKQQIIRNIEATDFLWRWKFKFNMLPKIFDHVNLVLNSQEKHDIIFLSRVTTTNQANENIKITSEDILIIDVDINLEGKTLEIDSPIIIVQTTGHEKRFINLEGSNPLIKFSERVKSVINDESLILMTSNISRNQEFLDPKTDEFNRSKKCIRLESICINGWWGENLSNNNIFIDLIVFFDRNYGSIEVDDKWKVKKVDCNINMKLYLNECMRTKNDVAEKYKSLRQCKDIETYLSETNKNTYNQDDISFLKQYIVNLPSIFQIFMKNSLFQQLLNNEKEFADLREIRKYFIEKYLNIVKDFNSNSKNCSIEKTDINRESHKITKCSIQRICRTKNISDGDISDLCNKIDKNLYADSDGQDYYDLLKFYHELSLTKDKVALFNYGITGDLSIYPNFEAMIIAIRDRNFIINDQDMNSITLGRVIGAFGLIVAAFSLGKIAFGALGAVVSVTHFLWCISRLARTGYYNSMIKVQGKDIRYDCCI</sequence>
<gene>
    <name evidence="2" type="ORF">SteCoe_334</name>
</gene>